<dbReference type="GO" id="GO:0046872">
    <property type="term" value="F:metal ion binding"/>
    <property type="evidence" value="ECO:0007669"/>
    <property type="project" value="UniProtKB-KW"/>
</dbReference>
<dbReference type="PANTHER" id="PTHR43409:SF4">
    <property type="entry name" value="RADICAL SAM SUPERFAMILY PROTEIN"/>
    <property type="match status" value="1"/>
</dbReference>
<evidence type="ECO:0000256" key="2">
    <source>
        <dbReference type="ARBA" id="ARBA00022691"/>
    </source>
</evidence>
<feature type="domain" description="Radical SAM core" evidence="6">
    <location>
        <begin position="8"/>
        <end position="245"/>
    </location>
</feature>
<dbReference type="InterPro" id="IPR006638">
    <property type="entry name" value="Elp3/MiaA/NifB-like_rSAM"/>
</dbReference>
<dbReference type="Pfam" id="PF04055">
    <property type="entry name" value="Radical_SAM"/>
    <property type="match status" value="1"/>
</dbReference>
<dbReference type="SFLD" id="SFLDG01082">
    <property type="entry name" value="B12-binding_domain_containing"/>
    <property type="match status" value="1"/>
</dbReference>
<dbReference type="GO" id="GO:0051536">
    <property type="term" value="F:iron-sulfur cluster binding"/>
    <property type="evidence" value="ECO:0007669"/>
    <property type="project" value="UniProtKB-KW"/>
</dbReference>
<dbReference type="SUPFAM" id="SSF102114">
    <property type="entry name" value="Radical SAM enzymes"/>
    <property type="match status" value="1"/>
</dbReference>
<dbReference type="InterPro" id="IPR058240">
    <property type="entry name" value="rSAM_sf"/>
</dbReference>
<dbReference type="PROSITE" id="PS51918">
    <property type="entry name" value="RADICAL_SAM"/>
    <property type="match status" value="1"/>
</dbReference>
<dbReference type="Gene3D" id="3.20.20.70">
    <property type="entry name" value="Aldolase class I"/>
    <property type="match status" value="1"/>
</dbReference>
<keyword evidence="2" id="KW-0949">S-adenosyl-L-methionine</keyword>
<evidence type="ECO:0000259" key="6">
    <source>
        <dbReference type="PROSITE" id="PS51918"/>
    </source>
</evidence>
<dbReference type="EMBL" id="VSSQ01002951">
    <property type="protein sequence ID" value="MPM18273.1"/>
    <property type="molecule type" value="Genomic_DNA"/>
</dbReference>
<dbReference type="PANTHER" id="PTHR43409">
    <property type="entry name" value="ANAEROBIC MAGNESIUM-PROTOPORPHYRIN IX MONOMETHYL ESTER CYCLASE-RELATED"/>
    <property type="match status" value="1"/>
</dbReference>
<dbReference type="SFLD" id="SFLDG01095">
    <property type="entry name" value="Uncharacterised_Radical_SAM_Su"/>
    <property type="match status" value="1"/>
</dbReference>
<dbReference type="GO" id="GO:0003824">
    <property type="term" value="F:catalytic activity"/>
    <property type="evidence" value="ECO:0007669"/>
    <property type="project" value="InterPro"/>
</dbReference>
<evidence type="ECO:0000256" key="3">
    <source>
        <dbReference type="ARBA" id="ARBA00022723"/>
    </source>
</evidence>
<protein>
    <recommendedName>
        <fullName evidence="6">Radical SAM core domain-containing protein</fullName>
    </recommendedName>
</protein>
<keyword evidence="5" id="KW-0411">Iron-sulfur</keyword>
<dbReference type="AlphaFoldDB" id="A0A644XVD6"/>
<proteinExistence type="predicted"/>
<dbReference type="CDD" id="cd01335">
    <property type="entry name" value="Radical_SAM"/>
    <property type="match status" value="1"/>
</dbReference>
<keyword evidence="4" id="KW-0408">Iron</keyword>
<name>A0A644XVD6_9ZZZZ</name>
<gene>
    <name evidence="7" type="ORF">SDC9_64679</name>
</gene>
<comment type="cofactor">
    <cofactor evidence="1">
        <name>[4Fe-4S] cluster</name>
        <dbReference type="ChEBI" id="CHEBI:49883"/>
    </cofactor>
</comment>
<sequence>MYSMPLYRPPSEARSLIIQVTEGCSHNKCRFCYMYKCKQFRLKSKEEIMEHVKELKSYYRDAERIFLADGNVLCLKTEKILELLDYIKKEFPNVKRISSYSGPLDLLRKTEEELTTIHEAGLELLYMGVESGSDNVLSLMEKGVNQTEMTLAGQKAIKAGFKLSCMIISGLGGKELMQEHAVESAKVISAINPHYFSLLRLVVEEESELADDIRQGKFHLLTPLEVLDENIIMLENIELEDCIFRANHVSNHVNQAGILNKDKEELVKRLKKLRESGNFIPLEYDTL</sequence>
<evidence type="ECO:0000256" key="5">
    <source>
        <dbReference type="ARBA" id="ARBA00023014"/>
    </source>
</evidence>
<dbReference type="InterPro" id="IPR013785">
    <property type="entry name" value="Aldolase_TIM"/>
</dbReference>
<dbReference type="SMART" id="SM00729">
    <property type="entry name" value="Elp3"/>
    <property type="match status" value="1"/>
</dbReference>
<evidence type="ECO:0000256" key="1">
    <source>
        <dbReference type="ARBA" id="ARBA00001966"/>
    </source>
</evidence>
<reference evidence="7" key="1">
    <citation type="submission" date="2019-08" db="EMBL/GenBank/DDBJ databases">
        <authorList>
            <person name="Kucharzyk K."/>
            <person name="Murdoch R.W."/>
            <person name="Higgins S."/>
            <person name="Loffler F."/>
        </authorList>
    </citation>
    <scope>NUCLEOTIDE SEQUENCE</scope>
</reference>
<organism evidence="7">
    <name type="scientific">bioreactor metagenome</name>
    <dbReference type="NCBI Taxonomy" id="1076179"/>
    <lineage>
        <taxon>unclassified sequences</taxon>
        <taxon>metagenomes</taxon>
        <taxon>ecological metagenomes</taxon>
    </lineage>
</organism>
<dbReference type="InterPro" id="IPR007197">
    <property type="entry name" value="rSAM"/>
</dbReference>
<accession>A0A644XVD6</accession>
<dbReference type="SFLD" id="SFLDS00029">
    <property type="entry name" value="Radical_SAM"/>
    <property type="match status" value="1"/>
</dbReference>
<evidence type="ECO:0000256" key="4">
    <source>
        <dbReference type="ARBA" id="ARBA00023004"/>
    </source>
</evidence>
<keyword evidence="3" id="KW-0479">Metal-binding</keyword>
<evidence type="ECO:0000313" key="7">
    <source>
        <dbReference type="EMBL" id="MPM18273.1"/>
    </source>
</evidence>
<comment type="caution">
    <text evidence="7">The sequence shown here is derived from an EMBL/GenBank/DDBJ whole genome shotgun (WGS) entry which is preliminary data.</text>
</comment>
<dbReference type="InterPro" id="IPR051198">
    <property type="entry name" value="BchE-like"/>
</dbReference>